<sequence length="345" mass="39911">MVSPKLSYRKAPNWRLQSTAGLFGWKSFFVACVALSVTALVVYRGRLAQKDKVVTTLFIAIGSKPSNFHLRDSARRSWLQWASLGQTAYKFFSDHPQYADDSDKQHAEKLLFEAKAEKDMVLMNIEGGYGTKEDNNFLDRALYQFEYASKNYDFDYFLRVDDDSFLCLHRLMFELKSYPSRQFFMGRFWCKPGRHRADENFMLFSSDLAEFIVGRTSLVPMDPSVTFAWNFGLLAYTLNLTIFDDQERIDAQQGYLTDYMHANSSSRADSDGYKEFCEKYIYAHHVRHGDIMKKVYSSTQIHLLYDAPEMRSHRESCKATEQSFIPARHSRTLPDIIVGTNNAAV</sequence>
<keyword evidence="9 10" id="KW-0472">Membrane</keyword>
<evidence type="ECO:0000256" key="10">
    <source>
        <dbReference type="RuleBase" id="RU363063"/>
    </source>
</evidence>
<comment type="subcellular location">
    <subcellularLocation>
        <location evidence="1 10">Golgi apparatus membrane</location>
        <topology evidence="1 10">Single-pass type II membrane protein</topology>
    </subcellularLocation>
</comment>
<keyword evidence="3 10" id="KW-0328">Glycosyltransferase</keyword>
<dbReference type="EC" id="2.4.1.-" evidence="10"/>
<protein>
    <recommendedName>
        <fullName evidence="10">Hexosyltransferase</fullName>
        <ecNumber evidence="10">2.4.1.-</ecNumber>
    </recommendedName>
</protein>
<dbReference type="GO" id="GO:0000139">
    <property type="term" value="C:Golgi membrane"/>
    <property type="evidence" value="ECO:0007669"/>
    <property type="project" value="UniProtKB-SubCell"/>
</dbReference>
<dbReference type="InterPro" id="IPR002659">
    <property type="entry name" value="Glyco_trans_31"/>
</dbReference>
<evidence type="ECO:0000256" key="2">
    <source>
        <dbReference type="ARBA" id="ARBA00008661"/>
    </source>
</evidence>
<comment type="similarity">
    <text evidence="2 10">Belongs to the glycosyltransferase 31 family.</text>
</comment>
<dbReference type="EMBL" id="HBHW01035189">
    <property type="protein sequence ID" value="CAE0058961.1"/>
    <property type="molecule type" value="Transcribed_RNA"/>
</dbReference>
<proteinExistence type="inferred from homology"/>
<feature type="transmembrane region" description="Helical" evidence="10">
    <location>
        <begin position="20"/>
        <end position="43"/>
    </location>
</feature>
<evidence type="ECO:0000256" key="5">
    <source>
        <dbReference type="ARBA" id="ARBA00022692"/>
    </source>
</evidence>
<keyword evidence="5 10" id="KW-0812">Transmembrane</keyword>
<evidence type="ECO:0000256" key="9">
    <source>
        <dbReference type="ARBA" id="ARBA00023136"/>
    </source>
</evidence>
<dbReference type="Pfam" id="PF01762">
    <property type="entry name" value="Galactosyl_T"/>
    <property type="match status" value="1"/>
</dbReference>
<dbReference type="AlphaFoldDB" id="A0A7S3A2P5"/>
<gene>
    <name evidence="11" type="ORF">RMAR00112_LOCUS27026</name>
</gene>
<evidence type="ECO:0000256" key="7">
    <source>
        <dbReference type="ARBA" id="ARBA00022989"/>
    </source>
</evidence>
<dbReference type="GO" id="GO:0006024">
    <property type="term" value="P:glycosaminoglycan biosynthetic process"/>
    <property type="evidence" value="ECO:0007669"/>
    <property type="project" value="TreeGrafter"/>
</dbReference>
<evidence type="ECO:0000313" key="11">
    <source>
        <dbReference type="EMBL" id="CAE0058961.1"/>
    </source>
</evidence>
<dbReference type="PANTHER" id="PTHR11214:SF3">
    <property type="entry name" value="BETA-1,3-GALACTOSYLTRANSFERASE 6"/>
    <property type="match status" value="1"/>
</dbReference>
<organism evidence="11">
    <name type="scientific">Rhodosorus marinus</name>
    <dbReference type="NCBI Taxonomy" id="101924"/>
    <lineage>
        <taxon>Eukaryota</taxon>
        <taxon>Rhodophyta</taxon>
        <taxon>Stylonematophyceae</taxon>
        <taxon>Stylonematales</taxon>
        <taxon>Stylonemataceae</taxon>
        <taxon>Rhodosorus</taxon>
    </lineage>
</organism>
<dbReference type="GO" id="GO:0006493">
    <property type="term" value="P:protein O-linked glycosylation"/>
    <property type="evidence" value="ECO:0007669"/>
    <property type="project" value="TreeGrafter"/>
</dbReference>
<keyword evidence="8 10" id="KW-0333">Golgi apparatus</keyword>
<dbReference type="PANTHER" id="PTHR11214">
    <property type="entry name" value="BETA-1,3-N-ACETYLGLUCOSAMINYLTRANSFERASE"/>
    <property type="match status" value="1"/>
</dbReference>
<accession>A0A7S3A2P5</accession>
<dbReference type="GO" id="GO:0047220">
    <property type="term" value="F:galactosylxylosylprotein 3-beta-galactosyltransferase activity"/>
    <property type="evidence" value="ECO:0007669"/>
    <property type="project" value="TreeGrafter"/>
</dbReference>
<dbReference type="Gene3D" id="3.90.550.50">
    <property type="match status" value="1"/>
</dbReference>
<reference evidence="11" key="1">
    <citation type="submission" date="2021-01" db="EMBL/GenBank/DDBJ databases">
        <authorList>
            <person name="Corre E."/>
            <person name="Pelletier E."/>
            <person name="Niang G."/>
            <person name="Scheremetjew M."/>
            <person name="Finn R."/>
            <person name="Kale V."/>
            <person name="Holt S."/>
            <person name="Cochrane G."/>
            <person name="Meng A."/>
            <person name="Brown T."/>
            <person name="Cohen L."/>
        </authorList>
    </citation>
    <scope>NUCLEOTIDE SEQUENCE</scope>
    <source>
        <strain evidence="11">CCMP 769</strain>
    </source>
</reference>
<keyword evidence="7 10" id="KW-1133">Transmembrane helix</keyword>
<evidence type="ECO:0000256" key="1">
    <source>
        <dbReference type="ARBA" id="ARBA00004323"/>
    </source>
</evidence>
<evidence type="ECO:0000256" key="8">
    <source>
        <dbReference type="ARBA" id="ARBA00023034"/>
    </source>
</evidence>
<name>A0A7S3A2P5_9RHOD</name>
<evidence type="ECO:0000256" key="6">
    <source>
        <dbReference type="ARBA" id="ARBA00022968"/>
    </source>
</evidence>
<evidence type="ECO:0000256" key="3">
    <source>
        <dbReference type="ARBA" id="ARBA00022676"/>
    </source>
</evidence>
<keyword evidence="4" id="KW-0808">Transferase</keyword>
<keyword evidence="6 10" id="KW-0735">Signal-anchor</keyword>
<evidence type="ECO:0000256" key="4">
    <source>
        <dbReference type="ARBA" id="ARBA00022679"/>
    </source>
</evidence>